<reference evidence="2 3" key="1">
    <citation type="submission" date="2013-02" db="EMBL/GenBank/DDBJ databases">
        <authorList>
            <person name="Genoscope - CEA"/>
        </authorList>
    </citation>
    <scope>NUCLEOTIDE SEQUENCE [LARGE SCALE GENOMIC DNA]</scope>
    <source>
        <strain evidence="2 3">STM 2683</strain>
    </source>
</reference>
<gene>
    <name evidence="2" type="ORF">MESS2_740036</name>
</gene>
<evidence type="ECO:0000313" key="3">
    <source>
        <dbReference type="Proteomes" id="UP000012062"/>
    </source>
</evidence>
<dbReference type="AlphaFoldDB" id="M5ETV7"/>
<protein>
    <submittedName>
        <fullName evidence="2">Uncharacterized protein</fullName>
    </submittedName>
</protein>
<name>M5ETV7_9HYPH</name>
<proteinExistence type="predicted"/>
<dbReference type="STRING" id="1297569.MESS2_740036"/>
<feature type="region of interest" description="Disordered" evidence="1">
    <location>
        <begin position="1"/>
        <end position="54"/>
    </location>
</feature>
<organism evidence="2 3">
    <name type="scientific">Mesorhizobium metallidurans STM 2683</name>
    <dbReference type="NCBI Taxonomy" id="1297569"/>
    <lineage>
        <taxon>Bacteria</taxon>
        <taxon>Pseudomonadati</taxon>
        <taxon>Pseudomonadota</taxon>
        <taxon>Alphaproteobacteria</taxon>
        <taxon>Hyphomicrobiales</taxon>
        <taxon>Phyllobacteriaceae</taxon>
        <taxon>Mesorhizobium</taxon>
    </lineage>
</organism>
<evidence type="ECO:0000313" key="2">
    <source>
        <dbReference type="EMBL" id="CCV08409.1"/>
    </source>
</evidence>
<dbReference type="Proteomes" id="UP000012062">
    <property type="component" value="Unassembled WGS sequence"/>
</dbReference>
<evidence type="ECO:0000256" key="1">
    <source>
        <dbReference type="SAM" id="MobiDB-lite"/>
    </source>
</evidence>
<dbReference type="eggNOG" id="ENOG50333FJ">
    <property type="taxonomic scope" value="Bacteria"/>
</dbReference>
<sequence length="359" mass="39161">MPRNKAPPSRDTMPDSDQGRLRPTVIIPPTARTRTPKAEGGKAAQPDAYADPTVVAPAGTRARGTTAAEAEAPARTRLAARPTVIPGVERKRIAAELSDIKKLSPLAKPAVLEQTLRLIQSFVVESARDRQAVLWGHRLQQDYSDLVSRTLELSQADVLKRSTGYVGRMTDILGSIDIEAVCGAPSRAGVFGQYFKKTNSRIDTAGELDTARIELDQLVRLMGEALEQLLSFKETLEQHARRIEDIGDEAEASALAASFLSDHLRASRPPLSQRFLERGMSLTQTVAQIRSGASMREVQIEQPLRLIGAIQNVALVMVPGFLGSIAALTTMLDSNRKLTPTEAGELAYQLRNILQQLKE</sequence>
<keyword evidence="3" id="KW-1185">Reference proteome</keyword>
<comment type="caution">
    <text evidence="2">The sequence shown here is derived from an EMBL/GenBank/DDBJ whole genome shotgun (WGS) entry which is preliminary data.</text>
</comment>
<dbReference type="EMBL" id="CAUM01000144">
    <property type="protein sequence ID" value="CCV08409.1"/>
    <property type="molecule type" value="Genomic_DNA"/>
</dbReference>
<dbReference type="OrthoDB" id="7595096at2"/>
<accession>M5ETV7</accession>